<proteinExistence type="predicted"/>
<dbReference type="FunFam" id="2.60.40.60:FF:000100">
    <property type="entry name" value="protocadherin Fat 2"/>
    <property type="match status" value="1"/>
</dbReference>
<dbReference type="InterPro" id="IPR002126">
    <property type="entry name" value="Cadherin-like_dom"/>
</dbReference>
<dbReference type="FunFam" id="2.60.40.60:FF:000147">
    <property type="entry name" value="Cadherin 23"/>
    <property type="match status" value="1"/>
</dbReference>
<dbReference type="FunFam" id="2.60.40.60:FF:000020">
    <property type="entry name" value="Dachsous cadherin-related 1b"/>
    <property type="match status" value="3"/>
</dbReference>
<feature type="domain" description="Cadherin" evidence="19">
    <location>
        <begin position="1590"/>
        <end position="1699"/>
    </location>
</feature>
<dbReference type="GO" id="GO:0016477">
    <property type="term" value="P:cell migration"/>
    <property type="evidence" value="ECO:0007669"/>
    <property type="project" value="TreeGrafter"/>
</dbReference>
<keyword evidence="10 18" id="KW-1133">Transmembrane helix</keyword>
<dbReference type="GeneTree" id="ENSGT00940000155245"/>
<evidence type="ECO:0000256" key="13">
    <source>
        <dbReference type="ARBA" id="ARBA00057485"/>
    </source>
</evidence>
<evidence type="ECO:0000256" key="2">
    <source>
        <dbReference type="ARBA" id="ARBA00022475"/>
    </source>
</evidence>
<dbReference type="GO" id="GO:0005509">
    <property type="term" value="F:calcium ion binding"/>
    <property type="evidence" value="ECO:0007669"/>
    <property type="project" value="UniProtKB-UniRule"/>
</dbReference>
<evidence type="ECO:0000313" key="20">
    <source>
        <dbReference type="Ensembl" id="ENSAOCP00000044577.1"/>
    </source>
</evidence>
<feature type="domain" description="Cadherin" evidence="19">
    <location>
        <begin position="1714"/>
        <end position="1806"/>
    </location>
</feature>
<dbReference type="FunFam" id="2.60.40.60:FF:000156">
    <property type="entry name" value="cadherin-23 isoform X1"/>
    <property type="match status" value="1"/>
</dbReference>
<dbReference type="GO" id="GO:0007156">
    <property type="term" value="P:homophilic cell adhesion via plasma membrane adhesion molecules"/>
    <property type="evidence" value="ECO:0007669"/>
    <property type="project" value="InterPro"/>
</dbReference>
<evidence type="ECO:0000256" key="6">
    <source>
        <dbReference type="ARBA" id="ARBA00022737"/>
    </source>
</evidence>
<sequence length="3212" mass="353100">TLVLNRGSSVAQLKAEDPEGEPLMYGVSGEEAMRYFSVNKESGVVWLRQQLDRETKSEMQVEFYVSDIQEVVKDTVNVQIGDVNDNAPNFHGQPYTVNIPENTPVGRSVFMVNATDPDQGTGGSVLFSFQPPSPFFAIDGARGTVTVIKPLDYETTSAYQLTVNATDQDKTTPLSRLANLAITITDVQDMDPVFTNLPYSTNIEEDIPVGYEVRKITAIDQDLGRPRGIGYTIISGNTNSVFALDYISGSLTVNGQLDRENPLYSAGFTLTVKATELKDDRSPSNATVMTTFTILLIDKNDNAPKFNSSEYRVRITELAQVGFALPLFIQAEDKDEGVNSMFQVFLTGNNSEYFTISPTAVQGRADIRMRVAMPLDFEHIRSYSFSLFANESMSDHVGFARIYIELINENDNRPIFSKPLYNISLPENTPPGTSLLRILATDGDAGTFGIVRYYFSDEPDQFSLDDETGWVTLRASLDYELMRRFTLTVLARDGGGEETTGRIRVNVLDVNDNAPLFQKEAYVGSLRENEQAVQSVARIRATDEDSPPNNFLTYTITSASAFPDYFNIIMVEGYAVISVSRPLDYEKVPNGMIYLTVMAKDGGNPALNNTVPVTVEVIDENDNPPEFSKPSYIVKIPENIIAGATVLLVNATDLDASREFGQASLIYSLEGSSQFRLNSRSGEITTTALLDRELKSEYILIVRAVDGGVGPQQKTGIATVNITILDINDNAPMWRDEPYHANVVEMSPRNTDVISVLAMDPDDGENGTVVYSISPENPFYTINSSTGKIRTSGVTLDRESSNPRDAALMRSIIISAVDRGTPPLRASASTTVFVNLLDLNDNDPTFLNLPFVAEVPEGLPIGSSFFRVQVEDPDEDKNGLITLALQVGMPRLDFSLNTSTGVLTSTAVLDREQIDQYHLRIIAYDAGRFPRTSTSTLTVTVLDVNDETPTFNPRVYNVSLKESVPREHTVARLSCTDNDAGLNAELSYFITGGNDDGKFSVGFRDGIVRTVVGLDRETQAAYNLTVEAIDNGPAGSRRTGTAIVLVEVQDVNDNRPIFLKNSYETSILESVPRGTSILQVEATDADQGENGRVLYRILTGNSNNLFSIDNQTGLVTRGLRALDRETRSSHMLDVEAYNSDEGRMRSSVKVIIYVDDANDEVPVFTQQQYNRLGLRETAGIGTSVIVVRATDADSGEGGAVAYALVSGSDRKFAVDMSTGLVTTVDHLDYETKTTYLMNVSATDQAPPFHKGFCTVYVTLMNELDEAVAFSSLGYEASLPENIATGTEVVQVQAESADNLNQLSYRFDPDTSPAALALFRIDSVTGRITVTGLLDREKGDVYTLTVVADDGGPKKDSTVVSITILDENDNSPEFDITSDTSVDIPENTPMGKKVAVVLGRDKDAGLNGLVNFTLVAGNMEDVFKIKTVNNTYGEVYVNAPLDRESVDRYLLKVRAIDNGSPTRHTDHSLTINILDVNDNAPVIESQRGYNVSISENVGGGTSVLRVMATDRDIGSNAMLFYYITDGNQDLTFRMDRVTGEMVTRPAPPDRERQQEYRLTVTVEDDGTPPLSTSTTIYVRIVDENDNAPEFPEEEYITDLSEGPETVGATIATVTAIDPDEGLNGTLRYAIAHGNLIQTFRIDSITGRITAVKELDYEISNGHYTLVVTATDQCPYPALRLTSSTTVLVNVLDVNDVTPTFPKPYEGPFEVTEGQPGPRVWTLRASDEDSGLNGKVEYSITGGDYQNEFTVSPVEGELRVRKGVELDRETTAFYNITVTARDLGTPSRNSSVVVGVYVLDINDNDPVLLNLPFNTSVSEGAPIHTSVARVRARDADSGRNALLTYNITGGNRDGAFYINDTTGVVQVNRPLDRERVAEYRLTITAKDNPENSHISRRDSDILIITILDENDNKPVFTRTSYRAEITENAAAGSIKVFVLLEGVVVAQLSATDADSGANGWLMYRLVSGAQDRFVVDPLSGAVLVGNTTLDREQQGSYRLVVMATDRGTPPLSGTATLTVILDDVNDSRPRFTERITVISVNESTPPGVVVATLTAEDPDLHPRLEYFIISVEAKDDGNNPVDGLQESFGIDLHTGAVFVRNPLNRELVATFEIIVSVHDKASDVIDRSESVPNARLTINVLDVNDNAPRFRPFGRSNFTEKILEGAEPGTTLLSVTAVDPDKGPNGQIIYELLHLPRGGYVRLEDPSTGKIVANKTVDFEMVQWLNFTIRARDHGTPPRIAELPVYLRIVDINDNNPVFLEPAYQEPVFENVNLGTTILRVSATDADSGLFAVIEYSLVDGEGKFAIRSSTGEIYIRSPLDRETKDHYTLTAVARDNPGGKPNNRRENSVQVLVTVLDVNDYRPRFTERVYNTSVFENEPSGTSVITIKATDLDEGENGAVLYSMLGPHSDAFSLDANSGLVRSRRLLQSSEHFNLTVVATDQGRPPMWGTADLIITVIDVNDNRPVFVRPANGTIIHISEEQPPGLPVYEVHATDSDEGVNGEVRYAFLQTGAGNRDWENFHIDAMSGVITTTVKLDREKQALHSLIIVARDMGQPVPYETTQPLQVALLDIDDNEPVFLKPPRGSLPYQKLTVPEHSPPGTVVGNITRAVDADEGSNAIVYYFIAGGNSDGNFGLSLDGELKLYKDLDREETPVYSIIIKASSNRSWTPPKGQRSMRAKALDPARDPSLLEVRIELEDINDQTPRFVKSEYTAGVAANAKVGSELIKVVAIDNDIGNNSLVKYHIVTIRYFQSQSNGSEDAGNIFNIGEKDGIIRTYDLFTAFNPGYFQLEILACDLAGHTTTTNVNIYILRDDQRVKIVFNEIPDLVRENQEDFTNLLSNITGAIVNLDDIQFHVDKKGRVNYAQTDMSHVLSLNQLVIQMIDENKEQLRNLFRTYNVVDAQPAVGDKLPDDISTLQLVIIILAVLLCLAGILFVTMNWHYRRVHQRKLKAIVAGSTGNQGLMDILDMPNTNKYSFEGANPVWLDPFCRNLELAAQADHEDDLPENLSEITDLWNSPARTHGTFGREPQAKPEDDRYLRAAIQEYDNIAKLGQIMREGPIKGSLLKVVLDDYLRLKKLFAARLVTVSTSQGDHSSVTELIQSDLDDDEDEHLGMGGGRGTLRFKHKLPVELKGPEGVHVVHGSTGTLLTSDLNSLPEDDQRALARSLEALNADGGLYSERNARTESAKSTPMHRHKDGDTLSESPLEITEL</sequence>
<feature type="domain" description="Cadherin" evidence="19">
    <location>
        <begin position="952"/>
        <end position="1058"/>
    </location>
</feature>
<dbReference type="FunFam" id="2.60.40.60:FF:000228">
    <property type="entry name" value="Cadherin 23"/>
    <property type="match status" value="1"/>
</dbReference>
<keyword evidence="4" id="KW-0479">Metal-binding</keyword>
<dbReference type="FunFam" id="2.60.40.60:FF:000173">
    <property type="entry name" value="Cadherin 23"/>
    <property type="match status" value="2"/>
</dbReference>
<dbReference type="FunFam" id="2.60.40.60:FF:000060">
    <property type="entry name" value="Putative cadherin-23"/>
    <property type="match status" value="3"/>
</dbReference>
<keyword evidence="9" id="KW-0130">Cell adhesion</keyword>
<keyword evidence="21" id="KW-1185">Reference proteome</keyword>
<evidence type="ECO:0000256" key="3">
    <source>
        <dbReference type="ARBA" id="ARBA00022692"/>
    </source>
</evidence>
<dbReference type="FunFam" id="2.60.40.60:FF:000142">
    <property type="entry name" value="Cadherin 23"/>
    <property type="match status" value="1"/>
</dbReference>
<evidence type="ECO:0000256" key="15">
    <source>
        <dbReference type="ARBA" id="ARBA00081619"/>
    </source>
</evidence>
<accession>A0AAQ5XUU2</accession>
<feature type="domain" description="Cadherin" evidence="19">
    <location>
        <begin position="1915"/>
        <end position="2029"/>
    </location>
</feature>
<dbReference type="FunFam" id="2.60.40.60:FF:000098">
    <property type="entry name" value="cadherin-23 isoform X1"/>
    <property type="match status" value="1"/>
</dbReference>
<feature type="domain" description="Cadherin" evidence="19">
    <location>
        <begin position="1375"/>
        <end position="1482"/>
    </location>
</feature>
<dbReference type="PRINTS" id="PR00205">
    <property type="entry name" value="CADHERIN"/>
</dbReference>
<feature type="domain" description="Cadherin" evidence="19">
    <location>
        <begin position="1059"/>
        <end position="1164"/>
    </location>
</feature>
<feature type="domain" description="Cadherin" evidence="19">
    <location>
        <begin position="2585"/>
        <end position="2706"/>
    </location>
</feature>
<evidence type="ECO:0000256" key="7">
    <source>
        <dbReference type="ARBA" id="ARBA00022740"/>
    </source>
</evidence>
<feature type="domain" description="Cadherin" evidence="19">
    <location>
        <begin position="847"/>
        <end position="951"/>
    </location>
</feature>
<dbReference type="GO" id="GO:0045296">
    <property type="term" value="F:cadherin binding"/>
    <property type="evidence" value="ECO:0007669"/>
    <property type="project" value="TreeGrafter"/>
</dbReference>
<dbReference type="PANTHER" id="PTHR24027">
    <property type="entry name" value="CADHERIN-23"/>
    <property type="match status" value="1"/>
</dbReference>
<keyword evidence="5" id="KW-0732">Signal</keyword>
<feature type="domain" description="Cadherin" evidence="19">
    <location>
        <begin position="2469"/>
        <end position="2578"/>
    </location>
</feature>
<dbReference type="GO" id="GO:0031175">
    <property type="term" value="P:neuron projection development"/>
    <property type="evidence" value="ECO:0007669"/>
    <property type="project" value="TreeGrafter"/>
</dbReference>
<feature type="domain" description="Cadherin" evidence="19">
    <location>
        <begin position="2258"/>
        <end position="2364"/>
    </location>
</feature>
<feature type="domain" description="Cadherin" evidence="19">
    <location>
        <begin position="1807"/>
        <end position="1914"/>
    </location>
</feature>
<dbReference type="FunFam" id="2.60.40.60:FF:000155">
    <property type="entry name" value="cadherin-23 isoform X1"/>
    <property type="match status" value="1"/>
</dbReference>
<name>A0AAQ5XUU2_AMPOC</name>
<dbReference type="GO" id="GO:0009653">
    <property type="term" value="P:anatomical structure morphogenesis"/>
    <property type="evidence" value="ECO:0007669"/>
    <property type="project" value="UniProtKB-ARBA"/>
</dbReference>
<protein>
    <recommendedName>
        <fullName evidence="14">Cadherin-23</fullName>
    </recommendedName>
    <alternativeName>
        <fullName evidence="15">Otocadherin</fullName>
    </alternativeName>
</protein>
<reference evidence="20" key="2">
    <citation type="submission" date="2025-08" db="UniProtKB">
        <authorList>
            <consortium name="Ensembl"/>
        </authorList>
    </citation>
    <scope>IDENTIFICATION</scope>
</reference>
<feature type="domain" description="Cadherin" evidence="19">
    <location>
        <begin position="2030"/>
        <end position="2148"/>
    </location>
</feature>
<keyword evidence="8 16" id="KW-0106">Calcium</keyword>
<evidence type="ECO:0000256" key="1">
    <source>
        <dbReference type="ARBA" id="ARBA00004251"/>
    </source>
</evidence>
<evidence type="ECO:0000256" key="18">
    <source>
        <dbReference type="SAM" id="Phobius"/>
    </source>
</evidence>
<dbReference type="InterPro" id="IPR015919">
    <property type="entry name" value="Cadherin-like_sf"/>
</dbReference>
<reference evidence="20" key="3">
    <citation type="submission" date="2025-09" db="UniProtKB">
        <authorList>
            <consortium name="Ensembl"/>
        </authorList>
    </citation>
    <scope>IDENTIFICATION</scope>
</reference>
<evidence type="ECO:0000313" key="21">
    <source>
        <dbReference type="Proteomes" id="UP001501940"/>
    </source>
</evidence>
<dbReference type="Pfam" id="PF00028">
    <property type="entry name" value="Cadherin"/>
    <property type="match status" value="23"/>
</dbReference>
<feature type="domain" description="Cadherin" evidence="19">
    <location>
        <begin position="7"/>
        <end position="90"/>
    </location>
</feature>
<feature type="domain" description="Cadherin" evidence="19">
    <location>
        <begin position="91"/>
        <end position="194"/>
    </location>
</feature>
<feature type="domain" description="Cadherin" evidence="19">
    <location>
        <begin position="307"/>
        <end position="416"/>
    </location>
</feature>
<feature type="domain" description="Cadherin" evidence="19">
    <location>
        <begin position="2152"/>
        <end position="2257"/>
    </location>
</feature>
<feature type="domain" description="Cadherin" evidence="19">
    <location>
        <begin position="628"/>
        <end position="734"/>
    </location>
</feature>
<dbReference type="FunFam" id="2.60.40.60:FF:000104">
    <property type="entry name" value="cadherin-23 isoform X1"/>
    <property type="match status" value="1"/>
</dbReference>
<dbReference type="SUPFAM" id="SSF49313">
    <property type="entry name" value="Cadherin-like"/>
    <property type="match status" value="26"/>
</dbReference>
<reference evidence="20 21" key="1">
    <citation type="submission" date="2022-01" db="EMBL/GenBank/DDBJ databases">
        <title>A chromosome-scale genome assembly of the false clownfish, Amphiprion ocellaris.</title>
        <authorList>
            <person name="Ryu T."/>
        </authorList>
    </citation>
    <scope>NUCLEOTIDE SEQUENCE [LARGE SCALE GENOMIC DNA]</scope>
</reference>
<evidence type="ECO:0000256" key="11">
    <source>
        <dbReference type="ARBA" id="ARBA00023136"/>
    </source>
</evidence>
<dbReference type="FunFam" id="2.60.40.60:FF:000130">
    <property type="entry name" value="cadherin-23 isoform X1"/>
    <property type="match status" value="1"/>
</dbReference>
<evidence type="ECO:0000256" key="14">
    <source>
        <dbReference type="ARBA" id="ARBA00069624"/>
    </source>
</evidence>
<feature type="domain" description="Cadherin" evidence="19">
    <location>
        <begin position="2365"/>
        <end position="2466"/>
    </location>
</feature>
<dbReference type="Proteomes" id="UP001501940">
    <property type="component" value="Chromosome 16"/>
</dbReference>
<dbReference type="CDD" id="cd11304">
    <property type="entry name" value="Cadherin_repeat"/>
    <property type="match status" value="26"/>
</dbReference>
<feature type="domain" description="Cadherin" evidence="19">
    <location>
        <begin position="1484"/>
        <end position="1589"/>
    </location>
</feature>
<dbReference type="FunFam" id="2.60.40.60:FF:000160">
    <property type="entry name" value="cadherin-23 isoform X1"/>
    <property type="match status" value="1"/>
</dbReference>
<feature type="domain" description="Cadherin" evidence="19">
    <location>
        <begin position="2707"/>
        <end position="2827"/>
    </location>
</feature>
<dbReference type="GO" id="GO:0007605">
    <property type="term" value="P:sensory perception of sound"/>
    <property type="evidence" value="ECO:0007669"/>
    <property type="project" value="UniProtKB-KW"/>
</dbReference>
<organism evidence="20 21">
    <name type="scientific">Amphiprion ocellaris</name>
    <name type="common">Clown anemonefish</name>
    <dbReference type="NCBI Taxonomy" id="80972"/>
    <lineage>
        <taxon>Eukaryota</taxon>
        <taxon>Metazoa</taxon>
        <taxon>Chordata</taxon>
        <taxon>Craniata</taxon>
        <taxon>Vertebrata</taxon>
        <taxon>Euteleostomi</taxon>
        <taxon>Actinopterygii</taxon>
        <taxon>Neopterygii</taxon>
        <taxon>Teleostei</taxon>
        <taxon>Neoteleostei</taxon>
        <taxon>Acanthomorphata</taxon>
        <taxon>Ovalentaria</taxon>
        <taxon>Pomacentridae</taxon>
        <taxon>Amphiprion</taxon>
    </lineage>
</organism>
<dbReference type="Ensembl" id="ENSAOCT00000051098.1">
    <property type="protein sequence ID" value="ENSAOCP00000044577.1"/>
    <property type="gene ID" value="ENSAOCG00000021678.2"/>
</dbReference>
<comment type="subcellular location">
    <subcellularLocation>
        <location evidence="1">Cell membrane</location>
        <topology evidence="1">Single-pass type I membrane protein</topology>
    </subcellularLocation>
</comment>
<evidence type="ECO:0000259" key="19">
    <source>
        <dbReference type="PROSITE" id="PS50268"/>
    </source>
</evidence>
<evidence type="ECO:0000256" key="10">
    <source>
        <dbReference type="ARBA" id="ARBA00022989"/>
    </source>
</evidence>
<dbReference type="GO" id="GO:0008013">
    <property type="term" value="F:beta-catenin binding"/>
    <property type="evidence" value="ECO:0007669"/>
    <property type="project" value="TreeGrafter"/>
</dbReference>
<feature type="domain" description="Cadherin" evidence="19">
    <location>
        <begin position="735"/>
        <end position="846"/>
    </location>
</feature>
<evidence type="ECO:0000256" key="8">
    <source>
        <dbReference type="ARBA" id="ARBA00022837"/>
    </source>
</evidence>
<evidence type="ECO:0000256" key="12">
    <source>
        <dbReference type="ARBA" id="ARBA00023180"/>
    </source>
</evidence>
<dbReference type="FunFam" id="2.60.40.60:FF:000033">
    <property type="entry name" value="FAT atypical cadherin 1"/>
    <property type="match status" value="1"/>
</dbReference>
<comment type="function">
    <text evidence="13">Cadherins are calcium-dependent cell adhesion proteins. They preferentially interact with themselves in a homophilic manner in connecting cells. CDH23 is required for establishing and/or maintaining the proper organization of the stereocilia bundle of hair cells in the cochlea and the vestibule during late embryonic/early postnatal development. It is part of the functional network formed by USH1C, USH1G, CDH23 and MYO7A that mediates mechanotransduction in cochlear hair cells. Required for normal hearing.</text>
</comment>
<feature type="domain" description="Cadherin" evidence="19">
    <location>
        <begin position="1166"/>
        <end position="1269"/>
    </location>
</feature>
<keyword evidence="11 18" id="KW-0472">Membrane</keyword>
<dbReference type="InterPro" id="IPR039808">
    <property type="entry name" value="Cadherin"/>
</dbReference>
<feature type="transmembrane region" description="Helical" evidence="18">
    <location>
        <begin position="2919"/>
        <end position="2942"/>
    </location>
</feature>
<dbReference type="PANTHER" id="PTHR24027:SF438">
    <property type="entry name" value="CADHERIN 23"/>
    <property type="match status" value="1"/>
</dbReference>
<dbReference type="PROSITE" id="PS50268">
    <property type="entry name" value="CADHERIN_2"/>
    <property type="match status" value="26"/>
</dbReference>
<keyword evidence="3 18" id="KW-0812">Transmembrane</keyword>
<dbReference type="Gene3D" id="2.60.40.60">
    <property type="entry name" value="Cadherins"/>
    <property type="match status" value="26"/>
</dbReference>
<dbReference type="FunFam" id="2.60.40.60:FF:000146">
    <property type="entry name" value="cadherin-23 isoform X1"/>
    <property type="match status" value="1"/>
</dbReference>
<feature type="domain" description="Cadherin" evidence="19">
    <location>
        <begin position="195"/>
        <end position="306"/>
    </location>
</feature>
<dbReference type="GO" id="GO:0016342">
    <property type="term" value="C:catenin complex"/>
    <property type="evidence" value="ECO:0007669"/>
    <property type="project" value="TreeGrafter"/>
</dbReference>
<feature type="domain" description="Cadherin" evidence="19">
    <location>
        <begin position="518"/>
        <end position="627"/>
    </location>
</feature>
<dbReference type="FunFam" id="2.60.40.60:FF:000141">
    <property type="entry name" value="Cadherin 23"/>
    <property type="match status" value="1"/>
</dbReference>
<keyword evidence="12" id="KW-0325">Glycoprotein</keyword>
<evidence type="ECO:0000256" key="5">
    <source>
        <dbReference type="ARBA" id="ARBA00022729"/>
    </source>
</evidence>
<dbReference type="FunFam" id="2.60.40.60:FF:000135">
    <property type="entry name" value="cadherin-23 isoform X1"/>
    <property type="match status" value="1"/>
</dbReference>
<dbReference type="SMART" id="SM00112">
    <property type="entry name" value="CA"/>
    <property type="match status" value="26"/>
</dbReference>
<evidence type="ECO:0000256" key="16">
    <source>
        <dbReference type="PROSITE-ProRule" id="PRU00043"/>
    </source>
</evidence>
<gene>
    <name evidence="20" type="primary">CDH23</name>
</gene>
<feature type="domain" description="Cadherin" evidence="19">
    <location>
        <begin position="1270"/>
        <end position="1373"/>
    </location>
</feature>
<dbReference type="InterPro" id="IPR020894">
    <property type="entry name" value="Cadherin_CS"/>
</dbReference>
<keyword evidence="6" id="KW-0677">Repeat</keyword>
<keyword evidence="2" id="KW-1003">Cell membrane</keyword>
<evidence type="ECO:0000256" key="4">
    <source>
        <dbReference type="ARBA" id="ARBA00022723"/>
    </source>
</evidence>
<keyword evidence="7" id="KW-1009">Hearing</keyword>
<evidence type="ECO:0000256" key="17">
    <source>
        <dbReference type="SAM" id="MobiDB-lite"/>
    </source>
</evidence>
<dbReference type="FunFam" id="2.60.40.60:FF:000092">
    <property type="entry name" value="Protocadherin 8"/>
    <property type="match status" value="1"/>
</dbReference>
<dbReference type="PROSITE" id="PS00232">
    <property type="entry name" value="CADHERIN_1"/>
    <property type="match status" value="10"/>
</dbReference>
<feature type="domain" description="Cadherin" evidence="19">
    <location>
        <begin position="417"/>
        <end position="517"/>
    </location>
</feature>
<feature type="region of interest" description="Disordered" evidence="17">
    <location>
        <begin position="3176"/>
        <end position="3212"/>
    </location>
</feature>
<evidence type="ECO:0000256" key="9">
    <source>
        <dbReference type="ARBA" id="ARBA00022889"/>
    </source>
</evidence>